<keyword evidence="5" id="KW-0788">Thiol protease</keyword>
<reference evidence="9" key="1">
    <citation type="submission" date="2016-10" db="EMBL/GenBank/DDBJ databases">
        <authorList>
            <person name="Varghese N."/>
            <person name="Submissions S."/>
        </authorList>
    </citation>
    <scope>NUCLEOTIDE SEQUENCE [LARGE SCALE GENOMIC DNA]</scope>
    <source>
        <strain evidence="9">CGMCC 1.6981</strain>
    </source>
</reference>
<dbReference type="Gene3D" id="3.90.1720.10">
    <property type="entry name" value="endopeptidase domain like (from Nostoc punctiforme)"/>
    <property type="match status" value="1"/>
</dbReference>
<keyword evidence="2" id="KW-0645">Protease</keyword>
<dbReference type="GO" id="GO:0008234">
    <property type="term" value="F:cysteine-type peptidase activity"/>
    <property type="evidence" value="ECO:0007669"/>
    <property type="project" value="UniProtKB-KW"/>
</dbReference>
<dbReference type="PANTHER" id="PTHR47360:SF1">
    <property type="entry name" value="ENDOPEPTIDASE NLPC-RELATED"/>
    <property type="match status" value="1"/>
</dbReference>
<evidence type="ECO:0000256" key="3">
    <source>
        <dbReference type="ARBA" id="ARBA00022729"/>
    </source>
</evidence>
<dbReference type="PANTHER" id="PTHR47360">
    <property type="entry name" value="MUREIN DD-ENDOPEPTIDASE MEPS/MUREIN LD-CARBOXYPEPTIDASE"/>
    <property type="match status" value="1"/>
</dbReference>
<evidence type="ECO:0000313" key="8">
    <source>
        <dbReference type="EMBL" id="SFU40625.1"/>
    </source>
</evidence>
<dbReference type="STRING" id="463301.SAMN04487955_10255"/>
<evidence type="ECO:0000313" key="9">
    <source>
        <dbReference type="Proteomes" id="UP000198693"/>
    </source>
</evidence>
<dbReference type="InterPro" id="IPR052062">
    <property type="entry name" value="Murein_DD/LD_carboxypeptidase"/>
</dbReference>
<dbReference type="SUPFAM" id="SSF54001">
    <property type="entry name" value="Cysteine proteinases"/>
    <property type="match status" value="1"/>
</dbReference>
<evidence type="ECO:0000256" key="6">
    <source>
        <dbReference type="SAM" id="SignalP"/>
    </source>
</evidence>
<dbReference type="OrthoDB" id="9807055at2"/>
<protein>
    <submittedName>
        <fullName evidence="8">Cell wall-associated hydrolase, NlpC family</fullName>
    </submittedName>
</protein>
<evidence type="ECO:0000256" key="5">
    <source>
        <dbReference type="ARBA" id="ARBA00022807"/>
    </source>
</evidence>
<keyword evidence="3 6" id="KW-0732">Signal</keyword>
<evidence type="ECO:0000256" key="4">
    <source>
        <dbReference type="ARBA" id="ARBA00022801"/>
    </source>
</evidence>
<evidence type="ECO:0000259" key="7">
    <source>
        <dbReference type="PROSITE" id="PS51935"/>
    </source>
</evidence>
<dbReference type="PROSITE" id="PS51257">
    <property type="entry name" value="PROKAR_LIPOPROTEIN"/>
    <property type="match status" value="1"/>
</dbReference>
<organism evidence="8 9">
    <name type="scientific">Halomonas korlensis</name>
    <dbReference type="NCBI Taxonomy" id="463301"/>
    <lineage>
        <taxon>Bacteria</taxon>
        <taxon>Pseudomonadati</taxon>
        <taxon>Pseudomonadota</taxon>
        <taxon>Gammaproteobacteria</taxon>
        <taxon>Oceanospirillales</taxon>
        <taxon>Halomonadaceae</taxon>
        <taxon>Halomonas</taxon>
    </lineage>
</organism>
<dbReference type="InterPro" id="IPR000064">
    <property type="entry name" value="NLP_P60_dom"/>
</dbReference>
<proteinExistence type="inferred from homology"/>
<comment type="similarity">
    <text evidence="1">Belongs to the peptidase C40 family.</text>
</comment>
<keyword evidence="9" id="KW-1185">Reference proteome</keyword>
<sequence length="209" mass="23323">MSAPRSYRITIIVACVAFLVGCANAPHDPGAQPVPDDYFAQQLPGLPDDWDPMMSPIDNPVRNLERFQQPSPAVVRQALLDQHERWVGTPYRLGGTTGQGVDCSALVQNIFSDSFRYELPRTTGEQVELGEAVVRSQLQAGDLVFFQPPGPYRHVGIYLGEGLFLHASRSQGVMISELDNHYWQRYYWQARRPLEPVQLAQRAATTGNG</sequence>
<dbReference type="InterPro" id="IPR038765">
    <property type="entry name" value="Papain-like_cys_pep_sf"/>
</dbReference>
<name>A0A1I7FWQ1_9GAMM</name>
<evidence type="ECO:0000256" key="2">
    <source>
        <dbReference type="ARBA" id="ARBA00022670"/>
    </source>
</evidence>
<dbReference type="Pfam" id="PF00877">
    <property type="entry name" value="NLPC_P60"/>
    <property type="match status" value="1"/>
</dbReference>
<feature type="domain" description="NlpC/P60" evidence="7">
    <location>
        <begin position="73"/>
        <end position="194"/>
    </location>
</feature>
<accession>A0A1I7FWQ1</accession>
<keyword evidence="4 8" id="KW-0378">Hydrolase</keyword>
<feature type="chain" id="PRO_5011740117" evidence="6">
    <location>
        <begin position="26"/>
        <end position="209"/>
    </location>
</feature>
<gene>
    <name evidence="8" type="ORF">SAMN04487955_10255</name>
</gene>
<dbReference type="EMBL" id="FPBP01000002">
    <property type="protein sequence ID" value="SFU40625.1"/>
    <property type="molecule type" value="Genomic_DNA"/>
</dbReference>
<dbReference type="AlphaFoldDB" id="A0A1I7FWQ1"/>
<evidence type="ECO:0000256" key="1">
    <source>
        <dbReference type="ARBA" id="ARBA00007074"/>
    </source>
</evidence>
<dbReference type="GO" id="GO:0006508">
    <property type="term" value="P:proteolysis"/>
    <property type="evidence" value="ECO:0007669"/>
    <property type="project" value="UniProtKB-KW"/>
</dbReference>
<feature type="signal peptide" evidence="6">
    <location>
        <begin position="1"/>
        <end position="25"/>
    </location>
</feature>
<dbReference type="Proteomes" id="UP000198693">
    <property type="component" value="Unassembled WGS sequence"/>
</dbReference>
<dbReference type="PROSITE" id="PS51935">
    <property type="entry name" value="NLPC_P60"/>
    <property type="match status" value="1"/>
</dbReference>